<reference evidence="3" key="1">
    <citation type="submission" date="2016-07" db="EMBL/GenBank/DDBJ databases">
        <authorList>
            <consortium name="Pathogen Informatics"/>
        </authorList>
    </citation>
    <scope>NUCLEOTIDE SEQUENCE</scope>
</reference>
<dbReference type="EMBL" id="FLZR02000033">
    <property type="protein sequence ID" value="VVA00090.1"/>
    <property type="molecule type" value="Genomic_DNA"/>
</dbReference>
<dbReference type="VEuPathDB" id="PlasmoDB:PVX_106730"/>
<dbReference type="InterPro" id="IPR008780">
    <property type="entry name" value="Plasmodium_Vir"/>
</dbReference>
<proteinExistence type="predicted"/>
<organism evidence="3">
    <name type="scientific">Plasmodium vivax</name>
    <name type="common">malaria parasite P. vivax</name>
    <dbReference type="NCBI Taxonomy" id="5855"/>
    <lineage>
        <taxon>Eukaryota</taxon>
        <taxon>Sar</taxon>
        <taxon>Alveolata</taxon>
        <taxon>Apicomplexa</taxon>
        <taxon>Aconoidasida</taxon>
        <taxon>Haemosporida</taxon>
        <taxon>Plasmodiidae</taxon>
        <taxon>Plasmodium</taxon>
        <taxon>Plasmodium (Plasmodium)</taxon>
    </lineage>
</organism>
<dbReference type="VEuPathDB" id="PlasmoDB:PVPAM_000042800"/>
<sequence>MINPAQNLLNEIPEIKFYNKLHDETQDINNRDHYLNNCNVCYSSNYIKRYARKLISNYYELKAHINENSYNKYCRFFLYWLYRAKLQFYQTMYNRHNNWKNCITCVWKNLEENANNHTGKCDFKNEDISFAFIKVKKALDEICSIKDKLTNNNEKNPDPEKCLHINSIKKYYLDDLLSNIGSISSNSSWNDAYFKIDSDCSLDKIYKYLSENQCSPKEIIQTLGSEECRTPAPEIKQDCTKESCHNLEELCQKQCTKQQGEDLDELGQERCTSHKPPNLEQLCPTYCAQHPKAPVPTSEEQQGNPPKIPHLQIPVTVFSSVVGTIFFFLFLYKFTPFRSWFLNRIGSKNTLKHKMKQEMDREFLGAPFHPPYVDDQNSRPRVGYSQN</sequence>
<name>A0A565A6E1_PLAVI</name>
<dbReference type="Proteomes" id="UP000220605">
    <property type="component" value="Unassembled WGS sequence"/>
</dbReference>
<dbReference type="AlphaFoldDB" id="A0A565A6E1"/>
<keyword evidence="2" id="KW-0812">Transmembrane</keyword>
<evidence type="ECO:0000256" key="1">
    <source>
        <dbReference type="SAM" id="MobiDB-lite"/>
    </source>
</evidence>
<keyword evidence="2" id="KW-0472">Membrane</keyword>
<keyword evidence="2" id="KW-1133">Transmembrane helix</keyword>
<evidence type="ECO:0000256" key="2">
    <source>
        <dbReference type="SAM" id="Phobius"/>
    </source>
</evidence>
<dbReference type="OrthoDB" id="389093at2759"/>
<dbReference type="VEuPathDB" id="PlasmoDB:PVP01_0008020"/>
<gene>
    <name evidence="3" type="ORF">PVP01_0008020</name>
</gene>
<accession>A0A565A6E1</accession>
<feature type="transmembrane region" description="Helical" evidence="2">
    <location>
        <begin position="311"/>
        <end position="332"/>
    </location>
</feature>
<dbReference type="VEuPathDB" id="PlasmoDB:PVW1_110005000"/>
<protein>
    <submittedName>
        <fullName evidence="3">VIR protein</fullName>
    </submittedName>
</protein>
<feature type="region of interest" description="Disordered" evidence="1">
    <location>
        <begin position="368"/>
        <end position="387"/>
    </location>
</feature>
<evidence type="ECO:0000313" key="3">
    <source>
        <dbReference type="EMBL" id="VVA00090.1"/>
    </source>
</evidence>
<dbReference type="Pfam" id="PF05795">
    <property type="entry name" value="Plasmodium_Vir"/>
    <property type="match status" value="1"/>
</dbReference>